<keyword evidence="2" id="KW-1015">Disulfide bond</keyword>
<evidence type="ECO:0000259" key="6">
    <source>
        <dbReference type="PROSITE" id="PS50836"/>
    </source>
</evidence>
<dbReference type="Pfam" id="PF03351">
    <property type="entry name" value="DOMON"/>
    <property type="match status" value="1"/>
</dbReference>
<feature type="domain" description="DOMON" evidence="6">
    <location>
        <begin position="120"/>
        <end position="236"/>
    </location>
</feature>
<gene>
    <name evidence="7" type="primary">Dsec\GM22434</name>
    <name evidence="7" type="ORF">Dsec_GM22434</name>
</gene>
<accession>B4IAZ1</accession>
<dbReference type="GO" id="GO:0006589">
    <property type="term" value="P:octopamine biosynthetic process"/>
    <property type="evidence" value="ECO:0007669"/>
    <property type="project" value="TreeGrafter"/>
</dbReference>
<dbReference type="EMBL" id="CH480826">
    <property type="protein sequence ID" value="EDW44454.1"/>
    <property type="molecule type" value="Genomic_DNA"/>
</dbReference>
<dbReference type="InterPro" id="IPR000323">
    <property type="entry name" value="Cu2_ascorb_mOase_N"/>
</dbReference>
<dbReference type="PANTHER" id="PTHR10157:SF40">
    <property type="entry name" value="MOXD1 HOMOLOG 2"/>
    <property type="match status" value="1"/>
</dbReference>
<feature type="region of interest" description="Disordered" evidence="4">
    <location>
        <begin position="625"/>
        <end position="648"/>
    </location>
</feature>
<protein>
    <submittedName>
        <fullName evidence="7">GM22434</fullName>
    </submittedName>
</protein>
<dbReference type="GO" id="GO:0042420">
    <property type="term" value="P:dopamine catabolic process"/>
    <property type="evidence" value="ECO:0007669"/>
    <property type="project" value="TreeGrafter"/>
</dbReference>
<keyword evidence="5" id="KW-0472">Membrane</keyword>
<dbReference type="GO" id="GO:0005615">
    <property type="term" value="C:extracellular space"/>
    <property type="evidence" value="ECO:0007669"/>
    <property type="project" value="TreeGrafter"/>
</dbReference>
<keyword evidence="8" id="KW-1185">Reference proteome</keyword>
<dbReference type="InterPro" id="IPR036939">
    <property type="entry name" value="Cu2_ascorb_mOase_N_sf"/>
</dbReference>
<dbReference type="Gene3D" id="2.60.40.1210">
    <property type="entry name" value="Cellobiose dehydrogenase, cytochrome domain"/>
    <property type="match status" value="1"/>
</dbReference>
<dbReference type="GO" id="GO:0004500">
    <property type="term" value="F:dopamine beta-monooxygenase activity"/>
    <property type="evidence" value="ECO:0007669"/>
    <property type="project" value="InterPro"/>
</dbReference>
<organism evidence="8">
    <name type="scientific">Drosophila sechellia</name>
    <name type="common">Fruit fly</name>
    <dbReference type="NCBI Taxonomy" id="7238"/>
    <lineage>
        <taxon>Eukaryota</taxon>
        <taxon>Metazoa</taxon>
        <taxon>Ecdysozoa</taxon>
        <taxon>Arthropoda</taxon>
        <taxon>Hexapoda</taxon>
        <taxon>Insecta</taxon>
        <taxon>Pterygota</taxon>
        <taxon>Neoptera</taxon>
        <taxon>Endopterygota</taxon>
        <taxon>Diptera</taxon>
        <taxon>Brachycera</taxon>
        <taxon>Muscomorpha</taxon>
        <taxon>Ephydroidea</taxon>
        <taxon>Drosophilidae</taxon>
        <taxon>Drosophila</taxon>
        <taxon>Sophophora</taxon>
    </lineage>
</organism>
<evidence type="ECO:0000256" key="2">
    <source>
        <dbReference type="ARBA" id="ARBA00023157"/>
    </source>
</evidence>
<evidence type="ECO:0000313" key="8">
    <source>
        <dbReference type="Proteomes" id="UP000001292"/>
    </source>
</evidence>
<dbReference type="FunFam" id="2.60.120.310:FF:000007">
    <property type="entry name" value="MOXD1 homolog 2"/>
    <property type="match status" value="1"/>
</dbReference>
<reference evidence="7 8" key="1">
    <citation type="journal article" date="2007" name="Nature">
        <title>Evolution of genes and genomes on the Drosophila phylogeny.</title>
        <authorList>
            <consortium name="Drosophila 12 Genomes Consortium"/>
            <person name="Clark A.G."/>
            <person name="Eisen M.B."/>
            <person name="Smith D.R."/>
            <person name="Bergman C.M."/>
            <person name="Oliver B."/>
            <person name="Markow T.A."/>
            <person name="Kaufman T.C."/>
            <person name="Kellis M."/>
            <person name="Gelbart W."/>
            <person name="Iyer V.N."/>
            <person name="Pollard D.A."/>
            <person name="Sackton T.B."/>
            <person name="Larracuente A.M."/>
            <person name="Singh N.D."/>
            <person name="Abad J.P."/>
            <person name="Abt D.N."/>
            <person name="Adryan B."/>
            <person name="Aguade M."/>
            <person name="Akashi H."/>
            <person name="Anderson W.W."/>
            <person name="Aquadro C.F."/>
            <person name="Ardell D.H."/>
            <person name="Arguello R."/>
            <person name="Artieri C.G."/>
            <person name="Barbash D.A."/>
            <person name="Barker D."/>
            <person name="Barsanti P."/>
            <person name="Batterham P."/>
            <person name="Batzoglou S."/>
            <person name="Begun D."/>
            <person name="Bhutkar A."/>
            <person name="Blanco E."/>
            <person name="Bosak S.A."/>
            <person name="Bradley R.K."/>
            <person name="Brand A.D."/>
            <person name="Brent M.R."/>
            <person name="Brooks A.N."/>
            <person name="Brown R.H."/>
            <person name="Butlin R.K."/>
            <person name="Caggese C."/>
            <person name="Calvi B.R."/>
            <person name="Bernardo de Carvalho A."/>
            <person name="Caspi A."/>
            <person name="Castrezana S."/>
            <person name="Celniker S.E."/>
            <person name="Chang J.L."/>
            <person name="Chapple C."/>
            <person name="Chatterji S."/>
            <person name="Chinwalla A."/>
            <person name="Civetta A."/>
            <person name="Clifton S.W."/>
            <person name="Comeron J.M."/>
            <person name="Costello J.C."/>
            <person name="Coyne J.A."/>
            <person name="Daub J."/>
            <person name="David R.G."/>
            <person name="Delcher A.L."/>
            <person name="Delehaunty K."/>
            <person name="Do C.B."/>
            <person name="Ebling H."/>
            <person name="Edwards K."/>
            <person name="Eickbush T."/>
            <person name="Evans J.D."/>
            <person name="Filipski A."/>
            <person name="Findeiss S."/>
            <person name="Freyhult E."/>
            <person name="Fulton L."/>
            <person name="Fulton R."/>
            <person name="Garcia A.C."/>
            <person name="Gardiner A."/>
            <person name="Garfield D.A."/>
            <person name="Garvin B.E."/>
            <person name="Gibson G."/>
            <person name="Gilbert D."/>
            <person name="Gnerre S."/>
            <person name="Godfrey J."/>
            <person name="Good R."/>
            <person name="Gotea V."/>
            <person name="Gravely B."/>
            <person name="Greenberg A.J."/>
            <person name="Griffiths-Jones S."/>
            <person name="Gross S."/>
            <person name="Guigo R."/>
            <person name="Gustafson E.A."/>
            <person name="Haerty W."/>
            <person name="Hahn M.W."/>
            <person name="Halligan D.L."/>
            <person name="Halpern A.L."/>
            <person name="Halter G.M."/>
            <person name="Han M.V."/>
            <person name="Heger A."/>
            <person name="Hillier L."/>
            <person name="Hinrichs A.S."/>
            <person name="Holmes I."/>
            <person name="Hoskins R.A."/>
            <person name="Hubisz M.J."/>
            <person name="Hultmark D."/>
            <person name="Huntley M.A."/>
            <person name="Jaffe D.B."/>
            <person name="Jagadeeshan S."/>
            <person name="Jeck W.R."/>
            <person name="Johnson J."/>
            <person name="Jones C.D."/>
            <person name="Jordan W.C."/>
            <person name="Karpen G.H."/>
            <person name="Kataoka E."/>
            <person name="Keightley P.D."/>
            <person name="Kheradpour P."/>
            <person name="Kirkness E.F."/>
            <person name="Koerich L.B."/>
            <person name="Kristiansen K."/>
            <person name="Kudrna D."/>
            <person name="Kulathinal R.J."/>
            <person name="Kumar S."/>
            <person name="Kwok R."/>
            <person name="Lander E."/>
            <person name="Langley C.H."/>
            <person name="Lapoint R."/>
            <person name="Lazzaro B.P."/>
            <person name="Lee S.J."/>
            <person name="Levesque L."/>
            <person name="Li R."/>
            <person name="Lin C.F."/>
            <person name="Lin M.F."/>
            <person name="Lindblad-Toh K."/>
            <person name="Llopart A."/>
            <person name="Long M."/>
            <person name="Low L."/>
            <person name="Lozovsky E."/>
            <person name="Lu J."/>
            <person name="Luo M."/>
            <person name="Machado C.A."/>
            <person name="Makalowski W."/>
            <person name="Marzo M."/>
            <person name="Matsuda M."/>
            <person name="Matzkin L."/>
            <person name="McAllister B."/>
            <person name="McBride C.S."/>
            <person name="McKernan B."/>
            <person name="McKernan K."/>
            <person name="Mendez-Lago M."/>
            <person name="Minx P."/>
            <person name="Mollenhauer M.U."/>
            <person name="Montooth K."/>
            <person name="Mount S.M."/>
            <person name="Mu X."/>
            <person name="Myers E."/>
            <person name="Negre B."/>
            <person name="Newfeld S."/>
            <person name="Nielsen R."/>
            <person name="Noor M.A."/>
            <person name="O'Grady P."/>
            <person name="Pachter L."/>
            <person name="Papaceit M."/>
            <person name="Parisi M.J."/>
            <person name="Parisi M."/>
            <person name="Parts L."/>
            <person name="Pedersen J.S."/>
            <person name="Pesole G."/>
            <person name="Phillippy A.M."/>
            <person name="Ponting C.P."/>
            <person name="Pop M."/>
            <person name="Porcelli D."/>
            <person name="Powell J.R."/>
            <person name="Prohaska S."/>
            <person name="Pruitt K."/>
            <person name="Puig M."/>
            <person name="Quesneville H."/>
            <person name="Ram K.R."/>
            <person name="Rand D."/>
            <person name="Rasmussen M.D."/>
            <person name="Reed L.K."/>
            <person name="Reenan R."/>
            <person name="Reily A."/>
            <person name="Remington K.A."/>
            <person name="Rieger T.T."/>
            <person name="Ritchie M.G."/>
            <person name="Robin C."/>
            <person name="Rogers Y.H."/>
            <person name="Rohde C."/>
            <person name="Rozas J."/>
            <person name="Rubenfield M.J."/>
            <person name="Ruiz A."/>
            <person name="Russo S."/>
            <person name="Salzberg S.L."/>
            <person name="Sanchez-Gracia A."/>
            <person name="Saranga D.J."/>
            <person name="Sato H."/>
            <person name="Schaeffer S.W."/>
            <person name="Schatz M.C."/>
            <person name="Schlenke T."/>
            <person name="Schwartz R."/>
            <person name="Segarra C."/>
            <person name="Singh R.S."/>
            <person name="Sirot L."/>
            <person name="Sirota M."/>
            <person name="Sisneros N.B."/>
            <person name="Smith C.D."/>
            <person name="Smith T.F."/>
            <person name="Spieth J."/>
            <person name="Stage D.E."/>
            <person name="Stark A."/>
            <person name="Stephan W."/>
            <person name="Strausberg R.L."/>
            <person name="Strempel S."/>
            <person name="Sturgill D."/>
            <person name="Sutton G."/>
            <person name="Sutton G.G."/>
            <person name="Tao W."/>
            <person name="Teichmann S."/>
            <person name="Tobari Y.N."/>
            <person name="Tomimura Y."/>
            <person name="Tsolas J.M."/>
            <person name="Valente V.L."/>
            <person name="Venter E."/>
            <person name="Venter J.C."/>
            <person name="Vicario S."/>
            <person name="Vieira F.G."/>
            <person name="Vilella A.J."/>
            <person name="Villasante A."/>
            <person name="Walenz B."/>
            <person name="Wang J."/>
            <person name="Wasserman M."/>
            <person name="Watts T."/>
            <person name="Wilson D."/>
            <person name="Wilson R.K."/>
            <person name="Wing R.A."/>
            <person name="Wolfner M.F."/>
            <person name="Wong A."/>
            <person name="Wong G.K."/>
            <person name="Wu C.I."/>
            <person name="Wu G."/>
            <person name="Yamamoto D."/>
            <person name="Yang H.P."/>
            <person name="Yang S.P."/>
            <person name="Yorke J.A."/>
            <person name="Yoshida K."/>
            <person name="Zdobnov E."/>
            <person name="Zhang P."/>
            <person name="Zhang Y."/>
            <person name="Zimin A.V."/>
            <person name="Baldwin J."/>
            <person name="Abdouelleil A."/>
            <person name="Abdulkadir J."/>
            <person name="Abebe A."/>
            <person name="Abera B."/>
            <person name="Abreu J."/>
            <person name="Acer S.C."/>
            <person name="Aftuck L."/>
            <person name="Alexander A."/>
            <person name="An P."/>
            <person name="Anderson E."/>
            <person name="Anderson S."/>
            <person name="Arachi H."/>
            <person name="Azer M."/>
            <person name="Bachantsang P."/>
            <person name="Barry A."/>
            <person name="Bayul T."/>
            <person name="Berlin A."/>
            <person name="Bessette D."/>
            <person name="Bloom T."/>
            <person name="Blye J."/>
            <person name="Boguslavskiy L."/>
            <person name="Bonnet C."/>
            <person name="Boukhgalter B."/>
            <person name="Bourzgui I."/>
            <person name="Brown A."/>
            <person name="Cahill P."/>
            <person name="Channer S."/>
            <person name="Cheshatsang Y."/>
            <person name="Chuda L."/>
            <person name="Citroen M."/>
            <person name="Collymore A."/>
            <person name="Cooke P."/>
            <person name="Costello M."/>
            <person name="D'Aco K."/>
            <person name="Daza R."/>
            <person name="De Haan G."/>
            <person name="DeGray S."/>
            <person name="DeMaso C."/>
            <person name="Dhargay N."/>
            <person name="Dooley K."/>
            <person name="Dooley E."/>
            <person name="Doricent M."/>
            <person name="Dorje P."/>
            <person name="Dorjee K."/>
            <person name="Dupes A."/>
            <person name="Elong R."/>
            <person name="Falk J."/>
            <person name="Farina A."/>
            <person name="Faro S."/>
            <person name="Ferguson D."/>
            <person name="Fisher S."/>
            <person name="Foley C.D."/>
            <person name="Franke A."/>
            <person name="Friedrich D."/>
            <person name="Gadbois L."/>
            <person name="Gearin G."/>
            <person name="Gearin C.R."/>
            <person name="Giannoukos G."/>
            <person name="Goode T."/>
            <person name="Graham J."/>
            <person name="Grandbois E."/>
            <person name="Grewal S."/>
            <person name="Gyaltsen K."/>
            <person name="Hafez N."/>
            <person name="Hagos B."/>
            <person name="Hall J."/>
            <person name="Henson C."/>
            <person name="Hollinger A."/>
            <person name="Honan T."/>
            <person name="Huard M.D."/>
            <person name="Hughes L."/>
            <person name="Hurhula B."/>
            <person name="Husby M.E."/>
            <person name="Kamat A."/>
            <person name="Kanga B."/>
            <person name="Kashin S."/>
            <person name="Khazanovich D."/>
            <person name="Kisner P."/>
            <person name="Lance K."/>
            <person name="Lara M."/>
            <person name="Lee W."/>
            <person name="Lennon N."/>
            <person name="Letendre F."/>
            <person name="LeVine R."/>
            <person name="Lipovsky A."/>
            <person name="Liu X."/>
            <person name="Liu J."/>
            <person name="Liu S."/>
            <person name="Lokyitsang T."/>
            <person name="Lokyitsang Y."/>
            <person name="Lubonja R."/>
            <person name="Lui A."/>
            <person name="MacDonald P."/>
            <person name="Magnisalis V."/>
            <person name="Maru K."/>
            <person name="Matthews C."/>
            <person name="McCusker W."/>
            <person name="McDonough S."/>
            <person name="Mehta T."/>
            <person name="Meldrim J."/>
            <person name="Meneus L."/>
            <person name="Mihai O."/>
            <person name="Mihalev A."/>
            <person name="Mihova T."/>
            <person name="Mittelman R."/>
            <person name="Mlenga V."/>
            <person name="Montmayeur A."/>
            <person name="Mulrain L."/>
            <person name="Navidi A."/>
            <person name="Naylor J."/>
            <person name="Negash T."/>
            <person name="Nguyen T."/>
            <person name="Nguyen N."/>
            <person name="Nicol R."/>
            <person name="Norbu C."/>
            <person name="Norbu N."/>
            <person name="Novod N."/>
            <person name="O'Neill B."/>
            <person name="Osman S."/>
            <person name="Markiewicz E."/>
            <person name="Oyono O.L."/>
            <person name="Patti C."/>
            <person name="Phunkhang P."/>
            <person name="Pierre F."/>
            <person name="Priest M."/>
            <person name="Raghuraman S."/>
            <person name="Rege F."/>
            <person name="Reyes R."/>
            <person name="Rise C."/>
            <person name="Rogov P."/>
            <person name="Ross K."/>
            <person name="Ryan E."/>
            <person name="Settipalli S."/>
            <person name="Shea T."/>
            <person name="Sherpa N."/>
            <person name="Shi L."/>
            <person name="Shih D."/>
            <person name="Sparrow T."/>
            <person name="Spaulding J."/>
            <person name="Stalker J."/>
            <person name="Stange-Thomann N."/>
            <person name="Stavropoulos S."/>
            <person name="Stone C."/>
            <person name="Strader C."/>
            <person name="Tesfaye S."/>
            <person name="Thomson T."/>
            <person name="Thoulutsang Y."/>
            <person name="Thoulutsang D."/>
            <person name="Topham K."/>
            <person name="Topping I."/>
            <person name="Tsamla T."/>
            <person name="Vassiliev H."/>
            <person name="Vo A."/>
            <person name="Wangchuk T."/>
            <person name="Wangdi T."/>
            <person name="Weiand M."/>
            <person name="Wilkinson J."/>
            <person name="Wilson A."/>
            <person name="Yadav S."/>
            <person name="Young G."/>
            <person name="Yu Q."/>
            <person name="Zembek L."/>
            <person name="Zhong D."/>
            <person name="Zimmer A."/>
            <person name="Zwirko Z."/>
            <person name="Jaffe D.B."/>
            <person name="Alvarez P."/>
            <person name="Brockman W."/>
            <person name="Butler J."/>
            <person name="Chin C."/>
            <person name="Gnerre S."/>
            <person name="Grabherr M."/>
            <person name="Kleber M."/>
            <person name="Mauceli E."/>
            <person name="MacCallum I."/>
        </authorList>
    </citation>
    <scope>NUCLEOTIDE SEQUENCE [LARGE SCALE GENOMIC DNA]</scope>
    <source>
        <strain evidence="8">Rob3c / Tucson 14021-0248.25</strain>
    </source>
</reference>
<dbReference type="SUPFAM" id="SSF49344">
    <property type="entry name" value="CBD9-like"/>
    <property type="match status" value="1"/>
</dbReference>
<proteinExistence type="inferred from homology"/>
<dbReference type="InterPro" id="IPR028460">
    <property type="entry name" value="Tbh/DBH"/>
</dbReference>
<dbReference type="HOGENOM" id="CLU_017939_2_0_1"/>
<dbReference type="Proteomes" id="UP000001292">
    <property type="component" value="Unassembled WGS sequence"/>
</dbReference>
<dbReference type="InterPro" id="IPR000945">
    <property type="entry name" value="DBH-like"/>
</dbReference>
<dbReference type="InterPro" id="IPR024548">
    <property type="entry name" value="Cu2_monoox_C"/>
</dbReference>
<dbReference type="InterPro" id="IPR008977">
    <property type="entry name" value="PHM/PNGase_F_dom_sf"/>
</dbReference>
<dbReference type="InterPro" id="IPR005018">
    <property type="entry name" value="DOMON_domain"/>
</dbReference>
<dbReference type="STRING" id="7238.B4IAZ1"/>
<keyword evidence="5" id="KW-0812">Transmembrane</keyword>
<dbReference type="SUPFAM" id="SSF49742">
    <property type="entry name" value="PHM/PNGase F"/>
    <property type="match status" value="2"/>
</dbReference>
<dbReference type="PhylomeDB" id="B4IAZ1"/>
<dbReference type="GO" id="GO:0042421">
    <property type="term" value="P:norepinephrine biosynthetic process"/>
    <property type="evidence" value="ECO:0007669"/>
    <property type="project" value="TreeGrafter"/>
</dbReference>
<dbReference type="InterPro" id="IPR014784">
    <property type="entry name" value="Cu2_ascorb_mOase-like_C"/>
</dbReference>
<comment type="similarity">
    <text evidence="1">Belongs to the copper type II ascorbate-dependent monooxygenase family.</text>
</comment>
<dbReference type="Pfam" id="PF03712">
    <property type="entry name" value="Cu2_monoox_C"/>
    <property type="match status" value="1"/>
</dbReference>
<evidence type="ECO:0000256" key="3">
    <source>
        <dbReference type="ARBA" id="ARBA00023180"/>
    </source>
</evidence>
<dbReference type="Pfam" id="PF01082">
    <property type="entry name" value="Cu2_monooxygen"/>
    <property type="match status" value="1"/>
</dbReference>
<sequence>MAHPRKAVAPPATLQLAPPAQTAQSPAATLLHSRRASSSRRSSLIRCFISCHTFNFFLLLLLFASGVRAAGKLATRSNKTSGSSAASAASGVGAGTAATSAAAAAASGTPIWDHAIDLNEDFRILWQIINQDITFEIQARTLGYVGFGFSPDGNLAGADMAIGWVDKGQTYFQDRHVTRKGDPEPVVDPSQDYMLMLGYENATHTVLRFRRKLDTCDPSHDIAITNDTMRLLYMYHAQDPPHGSVRPGTLPDPARAFRPYRPMVLMQRAQLPMPSPTHDERVRVLELRNEDVELPAGDLPLFWCKMFKLEDINRKHHLIRYEPIYDSSSSVHYLQHITLHECQGAHAELEEMAREQGRPCLGARSIPLACNAIVASWSRGSEGFTYPHEAGYPIESRQAKYYLMETHYNNLKPDFAQLHARQMADNSGLKIYFTHVLRPNDAGILSIGMDPNWRHIIPPGQKRVVSEGQCIEDCTGYAFPQQGINIFAVMMRTHQIGKEVKLRQVSGLTMKEESCTVLTLYYPRQKKLTTCHSCRLRPTARHRFVLEQQASDSNPVLISSPPELAGMTLEARLISYDWENQFGEFQEATRKGSFKPICWGAKNHGSEFLEGYSINVTKTYKKHRRCKPKRPLAPPTERTAPPPASDLSELPVLHELDNNNIIEGAARSSRSSATDVHSLSRGSGRHFISCLLWLGASSWWLLLMLRT</sequence>
<keyword evidence="3" id="KW-0325">Glycoprotein</keyword>
<keyword evidence="5" id="KW-1133">Transmembrane helix</keyword>
<dbReference type="GO" id="GO:0005507">
    <property type="term" value="F:copper ion binding"/>
    <property type="evidence" value="ECO:0007669"/>
    <property type="project" value="InterPro"/>
</dbReference>
<evidence type="ECO:0000256" key="1">
    <source>
        <dbReference type="ARBA" id="ARBA00010676"/>
    </source>
</evidence>
<dbReference type="SMART" id="SM00664">
    <property type="entry name" value="DoH"/>
    <property type="match status" value="1"/>
</dbReference>
<dbReference type="PRINTS" id="PR00767">
    <property type="entry name" value="DBMONOXGNASE"/>
</dbReference>
<name>B4IAZ1_DROSE</name>
<dbReference type="CDD" id="cd09631">
    <property type="entry name" value="DOMON_DOH"/>
    <property type="match status" value="1"/>
</dbReference>
<dbReference type="Gene3D" id="2.60.120.230">
    <property type="match status" value="1"/>
</dbReference>
<dbReference type="FunFam" id="2.60.40.1210:FF:000002">
    <property type="entry name" value="MOXD1 homolog 2"/>
    <property type="match status" value="1"/>
</dbReference>
<evidence type="ECO:0000256" key="5">
    <source>
        <dbReference type="SAM" id="Phobius"/>
    </source>
</evidence>
<dbReference type="AlphaFoldDB" id="B4IAZ1"/>
<dbReference type="PROSITE" id="PS50836">
    <property type="entry name" value="DOMON"/>
    <property type="match status" value="1"/>
</dbReference>
<dbReference type="GO" id="GO:0030667">
    <property type="term" value="C:secretory granule membrane"/>
    <property type="evidence" value="ECO:0007669"/>
    <property type="project" value="TreeGrafter"/>
</dbReference>
<feature type="compositionally biased region" description="Low complexity" evidence="4">
    <location>
        <begin position="9"/>
        <end position="21"/>
    </location>
</feature>
<evidence type="ECO:0000313" key="7">
    <source>
        <dbReference type="EMBL" id="EDW44454.1"/>
    </source>
</evidence>
<dbReference type="OMA" id="YKKHKRC"/>
<dbReference type="PANTHER" id="PTHR10157">
    <property type="entry name" value="DOPAMINE BETA HYDROXYLASE RELATED"/>
    <property type="match status" value="1"/>
</dbReference>
<feature type="region of interest" description="Disordered" evidence="4">
    <location>
        <begin position="1"/>
        <end position="21"/>
    </location>
</feature>
<dbReference type="Gene3D" id="2.60.120.310">
    <property type="entry name" value="Copper type II, ascorbate-dependent monooxygenase, N-terminal domain"/>
    <property type="match status" value="1"/>
</dbReference>
<dbReference type="InterPro" id="IPR045266">
    <property type="entry name" value="DOH_DOMON"/>
</dbReference>
<evidence type="ECO:0000256" key="4">
    <source>
        <dbReference type="SAM" id="MobiDB-lite"/>
    </source>
</evidence>
<feature type="transmembrane region" description="Helical" evidence="5">
    <location>
        <begin position="44"/>
        <end position="67"/>
    </location>
</feature>